<feature type="repeat" description="ANK" evidence="3">
    <location>
        <begin position="473"/>
        <end position="505"/>
    </location>
</feature>
<dbReference type="AlphaFoldDB" id="A0A9P5DRU0"/>
<dbReference type="Proteomes" id="UP000730481">
    <property type="component" value="Unassembled WGS sequence"/>
</dbReference>
<dbReference type="Gene3D" id="1.25.40.20">
    <property type="entry name" value="Ankyrin repeat-containing domain"/>
    <property type="match status" value="1"/>
</dbReference>
<keyword evidence="2 3" id="KW-0040">ANK repeat</keyword>
<dbReference type="InterPro" id="IPR050745">
    <property type="entry name" value="Multifunctional_regulatory"/>
</dbReference>
<evidence type="ECO:0000256" key="1">
    <source>
        <dbReference type="ARBA" id="ARBA00022737"/>
    </source>
</evidence>
<evidence type="ECO:0000256" key="3">
    <source>
        <dbReference type="PROSITE-ProRule" id="PRU00023"/>
    </source>
</evidence>
<organism evidence="5 6">
    <name type="scientific">Fusarium beomiforme</name>
    <dbReference type="NCBI Taxonomy" id="44412"/>
    <lineage>
        <taxon>Eukaryota</taxon>
        <taxon>Fungi</taxon>
        <taxon>Dikarya</taxon>
        <taxon>Ascomycota</taxon>
        <taxon>Pezizomycotina</taxon>
        <taxon>Sordariomycetes</taxon>
        <taxon>Hypocreomycetidae</taxon>
        <taxon>Hypocreales</taxon>
        <taxon>Nectriaceae</taxon>
        <taxon>Fusarium</taxon>
        <taxon>Fusarium burgessii species complex</taxon>
    </lineage>
</organism>
<reference evidence="5" key="2">
    <citation type="submission" date="2020-02" db="EMBL/GenBank/DDBJ databases">
        <title>Identification and distribution of gene clusters putatively required for synthesis of sphingolipid metabolism inhibitors in phylogenetically diverse species of the filamentous fungus Fusarium.</title>
        <authorList>
            <person name="Kim H.-S."/>
            <person name="Busman M."/>
            <person name="Brown D.W."/>
            <person name="Divon H."/>
            <person name="Uhlig S."/>
            <person name="Proctor R.H."/>
        </authorList>
    </citation>
    <scope>NUCLEOTIDE SEQUENCE</scope>
    <source>
        <strain evidence="5">NRRL 25174</strain>
    </source>
</reference>
<evidence type="ECO:0000256" key="4">
    <source>
        <dbReference type="SAM" id="MobiDB-lite"/>
    </source>
</evidence>
<evidence type="ECO:0000256" key="2">
    <source>
        <dbReference type="ARBA" id="ARBA00023043"/>
    </source>
</evidence>
<keyword evidence="1" id="KW-0677">Repeat</keyword>
<protein>
    <submittedName>
        <fullName evidence="5">Ankyrin repeat</fullName>
    </submittedName>
</protein>
<name>A0A9P5DRU0_9HYPO</name>
<dbReference type="SMART" id="SM00248">
    <property type="entry name" value="ANK"/>
    <property type="match status" value="4"/>
</dbReference>
<evidence type="ECO:0000313" key="5">
    <source>
        <dbReference type="EMBL" id="KAF4334826.1"/>
    </source>
</evidence>
<proteinExistence type="predicted"/>
<feature type="compositionally biased region" description="Low complexity" evidence="4">
    <location>
        <begin position="38"/>
        <end position="48"/>
    </location>
</feature>
<dbReference type="PANTHER" id="PTHR24189:SF50">
    <property type="entry name" value="ANKYRIN REPEAT AND SOCS BOX PROTEIN 2"/>
    <property type="match status" value="1"/>
</dbReference>
<comment type="caution">
    <text evidence="5">The sequence shown here is derived from an EMBL/GenBank/DDBJ whole genome shotgun (WGS) entry which is preliminary data.</text>
</comment>
<dbReference type="EMBL" id="PVQB02000631">
    <property type="protein sequence ID" value="KAF4334826.1"/>
    <property type="molecule type" value="Genomic_DNA"/>
</dbReference>
<reference evidence="5" key="1">
    <citation type="journal article" date="2017" name="Mycologia">
        <title>Fusarium algeriense, sp. nov., a novel toxigenic crown rot pathogen of durum wheat from Algeria is nested in the Fusarium burgessii species complex.</title>
        <authorList>
            <person name="Laraba I."/>
            <person name="Keddad A."/>
            <person name="Boureghda H."/>
            <person name="Abdallah N."/>
            <person name="Vaughan M.M."/>
            <person name="Proctor R.H."/>
            <person name="Busman M."/>
            <person name="O'Donnell K."/>
        </authorList>
    </citation>
    <scope>NUCLEOTIDE SEQUENCE</scope>
    <source>
        <strain evidence="5">NRRL 25174</strain>
    </source>
</reference>
<dbReference type="InterPro" id="IPR002110">
    <property type="entry name" value="Ankyrin_rpt"/>
</dbReference>
<dbReference type="PROSITE" id="PS50088">
    <property type="entry name" value="ANK_REPEAT"/>
    <property type="match status" value="3"/>
</dbReference>
<dbReference type="OrthoDB" id="539213at2759"/>
<dbReference type="InterPro" id="IPR036770">
    <property type="entry name" value="Ankyrin_rpt-contain_sf"/>
</dbReference>
<dbReference type="SUPFAM" id="SSF48403">
    <property type="entry name" value="Ankyrin repeat"/>
    <property type="match status" value="1"/>
</dbReference>
<feature type="repeat" description="ANK" evidence="3">
    <location>
        <begin position="399"/>
        <end position="431"/>
    </location>
</feature>
<dbReference type="PANTHER" id="PTHR24189">
    <property type="entry name" value="MYOTROPHIN"/>
    <property type="match status" value="1"/>
</dbReference>
<feature type="repeat" description="ANK" evidence="3">
    <location>
        <begin position="357"/>
        <end position="389"/>
    </location>
</feature>
<accession>A0A9P5DRU0</accession>
<sequence length="654" mass="72922">MPGTGLEAADEAFPVTQLCYDLASELYSIIREARDASSDGSESPSSEQSHGKTIDYDVEIMQDTLAALHLRLYQIHGLFKEDVPQSPREKDYRASIISTLDRIRNDLLSLTERLRIRAILAAEGSARLEAWADLQRKFKSDDIQNIKERLTSAEAHLQSHFEMFSLFMAFKMQHEFTEPNAPIRLIRPILKKLLRDAAFTQQRQRSEFAESRSIRLFRRTTGAHDASNNASLECDSDLTYHDEFERWKVDFEGMIESVVDLPLHQVSNSRYVPSILNESRDGHSIASTSQDFIEANRASLSPIFGSDLPYVAEEPEEPLQHDPTEAAVDWCKQQGYPVSGSNFRFDLSLETASGELKGLSPIHQAIKQDNMSVLEQMLSGDCDVEVRLQSGPEDVNPFQDATPFLLACSTRNVRAARLLLSKGAKADAKDCTGKTGLHLCQTSSSRSGGRRIAELLLEDPRAEALDVNAQDKYGQTAAHIAARVGNVGMLEYLLLEGNGKKVADANAQQNDGSTPLMVALTSSITNKKQVINVLLKHSDLEIKNDKGKNAKSLAKEYSERDCYKHLRDQIHIAQGKTSSRRMSESTTVFSRIPTTQSSEDVCSACKQHCPQWKDCKLTIDSSTFSQDWIMSLRKLSSSRSSIGIGSIRSIRSAR</sequence>
<dbReference type="Pfam" id="PF12796">
    <property type="entry name" value="Ank_2"/>
    <property type="match status" value="1"/>
</dbReference>
<dbReference type="PROSITE" id="PS50297">
    <property type="entry name" value="ANK_REP_REGION"/>
    <property type="match status" value="2"/>
</dbReference>
<feature type="region of interest" description="Disordered" evidence="4">
    <location>
        <begin position="34"/>
        <end position="53"/>
    </location>
</feature>
<evidence type="ECO:0000313" key="6">
    <source>
        <dbReference type="Proteomes" id="UP000730481"/>
    </source>
</evidence>
<gene>
    <name evidence="5" type="ORF">FBEOM_11338</name>
</gene>
<keyword evidence="6" id="KW-1185">Reference proteome</keyword>